<organism evidence="2 3">
    <name type="scientific">Halocaridina rubra</name>
    <name type="common">Hawaiian red shrimp</name>
    <dbReference type="NCBI Taxonomy" id="373956"/>
    <lineage>
        <taxon>Eukaryota</taxon>
        <taxon>Metazoa</taxon>
        <taxon>Ecdysozoa</taxon>
        <taxon>Arthropoda</taxon>
        <taxon>Crustacea</taxon>
        <taxon>Multicrustacea</taxon>
        <taxon>Malacostraca</taxon>
        <taxon>Eumalacostraca</taxon>
        <taxon>Eucarida</taxon>
        <taxon>Decapoda</taxon>
        <taxon>Pleocyemata</taxon>
        <taxon>Caridea</taxon>
        <taxon>Atyoidea</taxon>
        <taxon>Atyidae</taxon>
        <taxon>Halocaridina</taxon>
    </lineage>
</organism>
<sequence>AHSPSSSGSLASQGTTEVANVRQGNRPQHFPPHPSPSLIPQSHSPPSLSQHTIKCTPTKTVYISWSCCPLLLHFAFHYDV</sequence>
<keyword evidence="3" id="KW-1185">Reference proteome</keyword>
<feature type="region of interest" description="Disordered" evidence="1">
    <location>
        <begin position="1"/>
        <end position="51"/>
    </location>
</feature>
<comment type="caution">
    <text evidence="2">The sequence shown here is derived from an EMBL/GenBank/DDBJ whole genome shotgun (WGS) entry which is preliminary data.</text>
</comment>
<evidence type="ECO:0000313" key="2">
    <source>
        <dbReference type="EMBL" id="KAK7084322.1"/>
    </source>
</evidence>
<dbReference type="EMBL" id="JAXCGZ010002147">
    <property type="protein sequence ID" value="KAK7084322.1"/>
    <property type="molecule type" value="Genomic_DNA"/>
</dbReference>
<gene>
    <name evidence="2" type="ORF">SK128_016147</name>
</gene>
<reference evidence="2 3" key="1">
    <citation type="submission" date="2023-11" db="EMBL/GenBank/DDBJ databases">
        <title>Halocaridina rubra genome assembly.</title>
        <authorList>
            <person name="Smith C."/>
        </authorList>
    </citation>
    <scope>NUCLEOTIDE SEQUENCE [LARGE SCALE GENOMIC DNA]</scope>
    <source>
        <strain evidence="2">EP-1</strain>
        <tissue evidence="2">Whole</tissue>
    </source>
</reference>
<name>A0AAN9AFP9_HALRR</name>
<proteinExistence type="predicted"/>
<evidence type="ECO:0000313" key="3">
    <source>
        <dbReference type="Proteomes" id="UP001381693"/>
    </source>
</evidence>
<feature type="non-terminal residue" evidence="2">
    <location>
        <position position="1"/>
    </location>
</feature>
<protein>
    <submittedName>
        <fullName evidence="2">Uncharacterized protein</fullName>
    </submittedName>
</protein>
<dbReference type="Proteomes" id="UP001381693">
    <property type="component" value="Unassembled WGS sequence"/>
</dbReference>
<dbReference type="AlphaFoldDB" id="A0AAN9AFP9"/>
<evidence type="ECO:0000256" key="1">
    <source>
        <dbReference type="SAM" id="MobiDB-lite"/>
    </source>
</evidence>
<feature type="compositionally biased region" description="Low complexity" evidence="1">
    <location>
        <begin position="38"/>
        <end position="50"/>
    </location>
</feature>
<feature type="compositionally biased region" description="Low complexity" evidence="1">
    <location>
        <begin position="1"/>
        <end position="12"/>
    </location>
</feature>
<feature type="compositionally biased region" description="Polar residues" evidence="1">
    <location>
        <begin position="13"/>
        <end position="26"/>
    </location>
</feature>
<accession>A0AAN9AFP9</accession>